<accession>A0A8X7WS11</accession>
<keyword evidence="3" id="KW-0689">Ribosomal protein</keyword>
<comment type="similarity">
    <text evidence="1">Belongs to the eukaryotic ribosomal protein P1/P2 family.</text>
</comment>
<evidence type="ECO:0000256" key="1">
    <source>
        <dbReference type="ARBA" id="ARBA00005436"/>
    </source>
</evidence>
<evidence type="ECO:0000256" key="2">
    <source>
        <dbReference type="ARBA" id="ARBA00011266"/>
    </source>
</evidence>
<sequence>MRSDKIATLIKSGVSSRVILAMLFAKMAEKRNATHLIMNAGAGGEVVHRLGSLHAGRCGANCLATRRRRSRKK</sequence>
<dbReference type="AlphaFoldDB" id="A0A8X7WS11"/>
<comment type="subunit">
    <text evidence="2">P1 and P2 exist as dimers at the large ribosomal subunit.</text>
</comment>
<evidence type="ECO:0000313" key="6">
    <source>
        <dbReference type="Proteomes" id="UP000886595"/>
    </source>
</evidence>
<organism evidence="5 6">
    <name type="scientific">Brassica carinata</name>
    <name type="common">Ethiopian mustard</name>
    <name type="synonym">Abyssinian cabbage</name>
    <dbReference type="NCBI Taxonomy" id="52824"/>
    <lineage>
        <taxon>Eukaryota</taxon>
        <taxon>Viridiplantae</taxon>
        <taxon>Streptophyta</taxon>
        <taxon>Embryophyta</taxon>
        <taxon>Tracheophyta</taxon>
        <taxon>Spermatophyta</taxon>
        <taxon>Magnoliopsida</taxon>
        <taxon>eudicotyledons</taxon>
        <taxon>Gunneridae</taxon>
        <taxon>Pentapetalae</taxon>
        <taxon>rosids</taxon>
        <taxon>malvids</taxon>
        <taxon>Brassicales</taxon>
        <taxon>Brassicaceae</taxon>
        <taxon>Brassiceae</taxon>
        <taxon>Brassica</taxon>
    </lineage>
</organism>
<name>A0A8X7WS11_BRACI</name>
<keyword evidence="6" id="KW-1185">Reference proteome</keyword>
<dbReference type="InterPro" id="IPR038716">
    <property type="entry name" value="P1/P2_N_sf"/>
</dbReference>
<reference evidence="5 6" key="1">
    <citation type="submission" date="2020-02" db="EMBL/GenBank/DDBJ databases">
        <authorList>
            <person name="Ma Q."/>
            <person name="Huang Y."/>
            <person name="Song X."/>
            <person name="Pei D."/>
        </authorList>
    </citation>
    <scope>NUCLEOTIDE SEQUENCE [LARGE SCALE GENOMIC DNA]</scope>
    <source>
        <strain evidence="5">Sxm20200214</strain>
        <tissue evidence="5">Leaf</tissue>
    </source>
</reference>
<proteinExistence type="inferred from homology"/>
<dbReference type="EMBL" id="JAAMPC010000001">
    <property type="protein sequence ID" value="KAG2334961.1"/>
    <property type="molecule type" value="Genomic_DNA"/>
</dbReference>
<dbReference type="Proteomes" id="UP000886595">
    <property type="component" value="Unassembled WGS sequence"/>
</dbReference>
<evidence type="ECO:0000256" key="3">
    <source>
        <dbReference type="ARBA" id="ARBA00022980"/>
    </source>
</evidence>
<protein>
    <submittedName>
        <fullName evidence="5">Uncharacterized protein</fullName>
    </submittedName>
</protein>
<dbReference type="GO" id="GO:0005840">
    <property type="term" value="C:ribosome"/>
    <property type="evidence" value="ECO:0007669"/>
    <property type="project" value="UniProtKB-KW"/>
</dbReference>
<keyword evidence="4" id="KW-0687">Ribonucleoprotein</keyword>
<evidence type="ECO:0000313" key="5">
    <source>
        <dbReference type="EMBL" id="KAG2334961.1"/>
    </source>
</evidence>
<evidence type="ECO:0000256" key="4">
    <source>
        <dbReference type="ARBA" id="ARBA00023274"/>
    </source>
</evidence>
<dbReference type="OrthoDB" id="2194681at2759"/>
<dbReference type="Gene3D" id="1.10.10.1410">
    <property type="match status" value="1"/>
</dbReference>
<comment type="caution">
    <text evidence="5">The sequence shown here is derived from an EMBL/GenBank/DDBJ whole genome shotgun (WGS) entry which is preliminary data.</text>
</comment>
<dbReference type="GO" id="GO:1990904">
    <property type="term" value="C:ribonucleoprotein complex"/>
    <property type="evidence" value="ECO:0007669"/>
    <property type="project" value="UniProtKB-KW"/>
</dbReference>
<gene>
    <name evidence="5" type="ORF">Bca52824_006141</name>
</gene>